<keyword evidence="3" id="KW-0274">FAD</keyword>
<name>A0ABV6IQR1_9PROT</name>
<dbReference type="Gene3D" id="3.50.50.60">
    <property type="entry name" value="FAD/NAD(P)-binding domain"/>
    <property type="match status" value="1"/>
</dbReference>
<reference evidence="7 8" key="1">
    <citation type="submission" date="2024-09" db="EMBL/GenBank/DDBJ databases">
        <authorList>
            <person name="Sun Q."/>
            <person name="Mori K."/>
        </authorList>
    </citation>
    <scope>NUCLEOTIDE SEQUENCE [LARGE SCALE GENOMIC DNA]</scope>
    <source>
        <strain evidence="7 8">CCM 7468</strain>
    </source>
</reference>
<dbReference type="InterPro" id="IPR036188">
    <property type="entry name" value="FAD/NAD-bd_sf"/>
</dbReference>
<comment type="caution">
    <text evidence="7">The sequence shown here is derived from an EMBL/GenBank/DDBJ whole genome shotgun (WGS) entry which is preliminary data.</text>
</comment>
<accession>A0ABV6IQR1</accession>
<keyword evidence="4" id="KW-0560">Oxidoreductase</keyword>
<evidence type="ECO:0000313" key="7">
    <source>
        <dbReference type="EMBL" id="MFC0385943.1"/>
    </source>
</evidence>
<dbReference type="InterPro" id="IPR002938">
    <property type="entry name" value="FAD-bd"/>
</dbReference>
<gene>
    <name evidence="7" type="ORF">ACFFIC_10335</name>
</gene>
<keyword evidence="5 7" id="KW-0503">Monooxygenase</keyword>
<feature type="domain" description="FAD-binding" evidence="6">
    <location>
        <begin position="15"/>
        <end position="357"/>
    </location>
</feature>
<dbReference type="InterPro" id="IPR050493">
    <property type="entry name" value="FAD-dep_Monooxygenase_BioMet"/>
</dbReference>
<organism evidence="7 8">
    <name type="scientific">Muricoccus vinaceus</name>
    <dbReference type="NCBI Taxonomy" id="424704"/>
    <lineage>
        <taxon>Bacteria</taxon>
        <taxon>Pseudomonadati</taxon>
        <taxon>Pseudomonadota</taxon>
        <taxon>Alphaproteobacteria</taxon>
        <taxon>Acetobacterales</taxon>
        <taxon>Roseomonadaceae</taxon>
        <taxon>Muricoccus</taxon>
    </lineage>
</organism>
<keyword evidence="2" id="KW-0285">Flavoprotein</keyword>
<evidence type="ECO:0000256" key="2">
    <source>
        <dbReference type="ARBA" id="ARBA00022630"/>
    </source>
</evidence>
<dbReference type="SUPFAM" id="SSF51905">
    <property type="entry name" value="FAD/NAD(P)-binding domain"/>
    <property type="match status" value="1"/>
</dbReference>
<dbReference type="PANTHER" id="PTHR13789">
    <property type="entry name" value="MONOOXYGENASE"/>
    <property type="match status" value="1"/>
</dbReference>
<dbReference type="PANTHER" id="PTHR13789:SF318">
    <property type="entry name" value="GERANYLGERANYL DIPHOSPHATE REDUCTASE"/>
    <property type="match status" value="1"/>
</dbReference>
<evidence type="ECO:0000256" key="4">
    <source>
        <dbReference type="ARBA" id="ARBA00023002"/>
    </source>
</evidence>
<sequence length="408" mass="44737">MGKEMSMVANGKRARILIAGGGLGGLTAALALLQRGFDVQVFEQAPELREVGAGVQISANGSRVLHALGVGEAVEREACEASGKEIRLWSSGQTWKLFDLGAESVARYGHPYYTVYRPDLHGALAAAVRRASPGAIRLGARVTGFSQDADGVSLHLADGSEAKGDALIGADGIHSRIRLGLFGEEHPRFSGMLAWRGVIPMAALPGHMRRLVGTNWIGPGRHVVNYPLHHGELMNFVGIVERDDWQVESWTERGTTEELAADFAGWHEDVQAMIRAIEVPYKWALMLRSPLERWTEGRVTLLGDACHPTLPMMAQGAVQAIEDGFVLGRALEARPGDISTALLRYEAARRERTNRMVVASTENAARFHNPALADAAGAQAYVDREWAEERVRERYDWLFRYRVDEVAV</sequence>
<protein>
    <submittedName>
        <fullName evidence="7">FAD-dependent monooxygenase</fullName>
    </submittedName>
</protein>
<dbReference type="PRINTS" id="PR00420">
    <property type="entry name" value="RNGMNOXGNASE"/>
</dbReference>
<dbReference type="Pfam" id="PF01494">
    <property type="entry name" value="FAD_binding_3"/>
    <property type="match status" value="1"/>
</dbReference>
<dbReference type="EMBL" id="JBHLVZ010000019">
    <property type="protein sequence ID" value="MFC0385943.1"/>
    <property type="molecule type" value="Genomic_DNA"/>
</dbReference>
<evidence type="ECO:0000313" key="8">
    <source>
        <dbReference type="Proteomes" id="UP001589789"/>
    </source>
</evidence>
<dbReference type="GO" id="GO:0004497">
    <property type="term" value="F:monooxygenase activity"/>
    <property type="evidence" value="ECO:0007669"/>
    <property type="project" value="UniProtKB-KW"/>
</dbReference>
<dbReference type="Proteomes" id="UP001589789">
    <property type="component" value="Unassembled WGS sequence"/>
</dbReference>
<evidence type="ECO:0000259" key="6">
    <source>
        <dbReference type="Pfam" id="PF01494"/>
    </source>
</evidence>
<keyword evidence="8" id="KW-1185">Reference proteome</keyword>
<dbReference type="RefSeq" id="WP_377050084.1">
    <property type="nucleotide sequence ID" value="NZ_JBHLVZ010000019.1"/>
</dbReference>
<evidence type="ECO:0000256" key="3">
    <source>
        <dbReference type="ARBA" id="ARBA00022827"/>
    </source>
</evidence>
<proteinExistence type="predicted"/>
<comment type="cofactor">
    <cofactor evidence="1">
        <name>FAD</name>
        <dbReference type="ChEBI" id="CHEBI:57692"/>
    </cofactor>
</comment>
<evidence type="ECO:0000256" key="1">
    <source>
        <dbReference type="ARBA" id="ARBA00001974"/>
    </source>
</evidence>
<evidence type="ECO:0000256" key="5">
    <source>
        <dbReference type="ARBA" id="ARBA00023033"/>
    </source>
</evidence>
<dbReference type="SUPFAM" id="SSF54373">
    <property type="entry name" value="FAD-linked reductases, C-terminal domain"/>
    <property type="match status" value="1"/>
</dbReference>